<name>A0A7V5PQA2_CALAY</name>
<feature type="transmembrane region" description="Helical" evidence="1">
    <location>
        <begin position="430"/>
        <end position="450"/>
    </location>
</feature>
<dbReference type="Pfam" id="PF00873">
    <property type="entry name" value="ACR_tran"/>
    <property type="match status" value="2"/>
</dbReference>
<dbReference type="GO" id="GO:0042910">
    <property type="term" value="F:xenobiotic transmembrane transporter activity"/>
    <property type="evidence" value="ECO:0007669"/>
    <property type="project" value="TreeGrafter"/>
</dbReference>
<dbReference type="InterPro" id="IPR027463">
    <property type="entry name" value="AcrB_DN_DC_subdom"/>
</dbReference>
<proteinExistence type="predicted"/>
<dbReference type="EMBL" id="DROD01000552">
    <property type="protein sequence ID" value="HHJ53253.1"/>
    <property type="molecule type" value="Genomic_DNA"/>
</dbReference>
<feature type="transmembrane region" description="Helical" evidence="1">
    <location>
        <begin position="385"/>
        <end position="409"/>
    </location>
</feature>
<dbReference type="Gene3D" id="3.30.2090.10">
    <property type="entry name" value="Multidrug efflux transporter AcrB TolC docking domain, DN and DC subdomains"/>
    <property type="match status" value="1"/>
</dbReference>
<dbReference type="PANTHER" id="PTHR32063:SF0">
    <property type="entry name" value="SWARMING MOTILITY PROTEIN SWRC"/>
    <property type="match status" value="1"/>
</dbReference>
<keyword evidence="1" id="KW-1133">Transmembrane helix</keyword>
<dbReference type="Proteomes" id="UP000886124">
    <property type="component" value="Unassembled WGS sequence"/>
</dbReference>
<keyword evidence="1" id="KW-0472">Membrane</keyword>
<protein>
    <submittedName>
        <fullName evidence="2">Efflux RND transporter permease subunit</fullName>
    </submittedName>
</protein>
<dbReference type="AlphaFoldDB" id="A0A7V5PQA2"/>
<feature type="non-terminal residue" evidence="2">
    <location>
        <position position="644"/>
    </location>
</feature>
<evidence type="ECO:0000313" key="2">
    <source>
        <dbReference type="EMBL" id="HHJ53253.1"/>
    </source>
</evidence>
<dbReference type="Gene3D" id="1.20.1640.10">
    <property type="entry name" value="Multidrug efflux transporter AcrB transmembrane domain"/>
    <property type="match status" value="1"/>
</dbReference>
<dbReference type="InterPro" id="IPR001036">
    <property type="entry name" value="Acrflvin-R"/>
</dbReference>
<dbReference type="PANTHER" id="PTHR32063">
    <property type="match status" value="1"/>
</dbReference>
<feature type="transmembrane region" description="Helical" evidence="1">
    <location>
        <begin position="336"/>
        <end position="352"/>
    </location>
</feature>
<dbReference type="SUPFAM" id="SSF82714">
    <property type="entry name" value="Multidrug efflux transporter AcrB TolC docking domain, DN and DC subdomains"/>
    <property type="match status" value="1"/>
</dbReference>
<feature type="transmembrane region" description="Helical" evidence="1">
    <location>
        <begin position="359"/>
        <end position="379"/>
    </location>
</feature>
<dbReference type="PRINTS" id="PR00702">
    <property type="entry name" value="ACRIFLAVINRP"/>
</dbReference>
<dbReference type="Gene3D" id="3.30.70.1320">
    <property type="entry name" value="Multidrug efflux transporter AcrB pore domain like"/>
    <property type="match status" value="1"/>
</dbReference>
<evidence type="ECO:0000256" key="1">
    <source>
        <dbReference type="SAM" id="Phobius"/>
    </source>
</evidence>
<sequence>MTYPSLTVRTEYPGTAPEEVETAISRPIEQALGVVDNLVSISSVSKAEQSDVILEFTWDTDMNKATADVREKLDQVILPDDAKRPIILRYDPSLDPIIRVGLYGKASLTRLRYIADEQIKRALETVDGVAAVKVKGGLEEEIRVELDEQKLTLLGMDIQTVKTRLAEENVNLAGGTLKEGETEYLVRTLNEFKTVDEIRNVVIGRFNGVDIKVKDIGRVFRTSKERQIITRINGQESVEIQIFKEADANIVAVARRVKDKLYGTPQQRAFVKRMEMMKKRSARAQKTTRQNKARAGMLEKQMTNFLTYRLPEDIHIETLSDQSIFIENSLNEVKKTAIQGGLLAVLVLFLFLRRLGPTVIIGLAIPLSIVATFAPMKMFGVSLNIMSLGGLALGIGMLVDNSIVVLESIARCREEGDDLIRATVRGVQEVGAAVTASTLTTIAVFFPIVFVQGVAGQIFGDLALTVVFSLLASLLVALFVIPMLSSRRADAFVQGTSLKGVPTDYILNIPLSERVKAFFPKVDEKRTQKAKSEGRIKRLFAWFGLVGQTLGTWIKRSLIVAAALFLALLKGFVLLALTFLSPVGALVFRVLKKKKYSAWIGDWGKSQGRFHFVHSIWEGYLSFVSPEQFYHDFFAAWHGLFADG</sequence>
<keyword evidence="1" id="KW-0812">Transmembrane</keyword>
<organism evidence="2">
    <name type="scientific">Caldithrix abyssi</name>
    <dbReference type="NCBI Taxonomy" id="187145"/>
    <lineage>
        <taxon>Bacteria</taxon>
        <taxon>Pseudomonadati</taxon>
        <taxon>Calditrichota</taxon>
        <taxon>Calditrichia</taxon>
        <taxon>Calditrichales</taxon>
        <taxon>Calditrichaceae</taxon>
        <taxon>Caldithrix</taxon>
    </lineage>
</organism>
<reference evidence="2" key="1">
    <citation type="journal article" date="2020" name="mSystems">
        <title>Genome- and Community-Level Interaction Insights into Carbon Utilization and Element Cycling Functions of Hydrothermarchaeota in Hydrothermal Sediment.</title>
        <authorList>
            <person name="Zhou Z."/>
            <person name="Liu Y."/>
            <person name="Xu W."/>
            <person name="Pan J."/>
            <person name="Luo Z.H."/>
            <person name="Li M."/>
        </authorList>
    </citation>
    <scope>NUCLEOTIDE SEQUENCE [LARGE SCALE GENOMIC DNA]</scope>
    <source>
        <strain evidence="2">HyVt-527</strain>
    </source>
</reference>
<comment type="caution">
    <text evidence="2">The sequence shown here is derived from an EMBL/GenBank/DDBJ whole genome shotgun (WGS) entry which is preliminary data.</text>
</comment>
<dbReference type="Gene3D" id="3.30.70.1430">
    <property type="entry name" value="Multidrug efflux transporter AcrB pore domain"/>
    <property type="match status" value="1"/>
</dbReference>
<feature type="transmembrane region" description="Helical" evidence="1">
    <location>
        <begin position="462"/>
        <end position="484"/>
    </location>
</feature>
<accession>A0A7V5PQA2</accession>
<dbReference type="GO" id="GO:0005886">
    <property type="term" value="C:plasma membrane"/>
    <property type="evidence" value="ECO:0007669"/>
    <property type="project" value="TreeGrafter"/>
</dbReference>
<dbReference type="SUPFAM" id="SSF82866">
    <property type="entry name" value="Multidrug efflux transporter AcrB transmembrane domain"/>
    <property type="match status" value="1"/>
</dbReference>
<dbReference type="SUPFAM" id="SSF82693">
    <property type="entry name" value="Multidrug efflux transporter AcrB pore domain, PN1, PN2, PC1 and PC2 subdomains"/>
    <property type="match status" value="2"/>
</dbReference>
<gene>
    <name evidence="2" type="ORF">ENJ89_08685</name>
</gene>